<dbReference type="PANTHER" id="PTHR47964">
    <property type="entry name" value="ATP-DEPENDENT DNA HELICASE HOMOLOG RECG, CHLOROPLASTIC"/>
    <property type="match status" value="1"/>
</dbReference>
<comment type="function">
    <text evidence="13">Couples transcription and DNA repair by recognizing RNA polymerase (RNAP) stalled at DNA lesions. Mediates ATP-dependent release of RNAP and its truncated transcript from the DNA, and recruitment of nucleotide excision repair machinery to the damaged site.</text>
</comment>
<keyword evidence="17" id="KW-1185">Reference proteome</keyword>
<keyword evidence="3 13" id="KW-0547">Nucleotide-binding</keyword>
<name>A0A3P7PY55_9FIRM</name>
<dbReference type="SMART" id="SM00487">
    <property type="entry name" value="DEXDc"/>
    <property type="match status" value="1"/>
</dbReference>
<dbReference type="InterPro" id="IPR001650">
    <property type="entry name" value="Helicase_C-like"/>
</dbReference>
<evidence type="ECO:0000313" key="17">
    <source>
        <dbReference type="Proteomes" id="UP000279029"/>
    </source>
</evidence>
<dbReference type="Pfam" id="PF03461">
    <property type="entry name" value="TRCF"/>
    <property type="match status" value="1"/>
</dbReference>
<proteinExistence type="inferred from homology"/>
<organism evidence="16 17">
    <name type="scientific">Petrocella atlantisensis</name>
    <dbReference type="NCBI Taxonomy" id="2173034"/>
    <lineage>
        <taxon>Bacteria</taxon>
        <taxon>Bacillati</taxon>
        <taxon>Bacillota</taxon>
        <taxon>Clostridia</taxon>
        <taxon>Lachnospirales</taxon>
        <taxon>Vallitaleaceae</taxon>
        <taxon>Petrocella</taxon>
    </lineage>
</organism>
<keyword evidence="9 13" id="KW-0234">DNA repair</keyword>
<dbReference type="InterPro" id="IPR005118">
    <property type="entry name" value="TRCF_C"/>
</dbReference>
<evidence type="ECO:0000256" key="11">
    <source>
        <dbReference type="ARBA" id="ARBA00061399"/>
    </source>
</evidence>
<dbReference type="SUPFAM" id="SSF143517">
    <property type="entry name" value="TRCF domain-like"/>
    <property type="match status" value="1"/>
</dbReference>
<dbReference type="Pfam" id="PF02559">
    <property type="entry name" value="CarD_TRCF_RID"/>
    <property type="match status" value="1"/>
</dbReference>
<comment type="similarity">
    <text evidence="10 13">In the N-terminal section; belongs to the UvrB family.</text>
</comment>
<reference evidence="16 17" key="1">
    <citation type="submission" date="2018-09" db="EMBL/GenBank/DDBJ databases">
        <authorList>
            <person name="Postec A."/>
        </authorList>
    </citation>
    <scope>NUCLEOTIDE SEQUENCE [LARGE SCALE GENOMIC DNA]</scope>
    <source>
        <strain evidence="16">70B-A</strain>
    </source>
</reference>
<dbReference type="InterPro" id="IPR036101">
    <property type="entry name" value="CarD-like/TRCF_RID_sf"/>
</dbReference>
<evidence type="ECO:0000256" key="10">
    <source>
        <dbReference type="ARBA" id="ARBA00061104"/>
    </source>
</evidence>
<dbReference type="HAMAP" id="MF_00969">
    <property type="entry name" value="TRCF"/>
    <property type="match status" value="1"/>
</dbReference>
<dbReference type="SUPFAM" id="SSF141259">
    <property type="entry name" value="CarD-like"/>
    <property type="match status" value="1"/>
</dbReference>
<dbReference type="InterPro" id="IPR011545">
    <property type="entry name" value="DEAD/DEAH_box_helicase_dom"/>
</dbReference>
<dbReference type="InterPro" id="IPR004576">
    <property type="entry name" value="Mfd"/>
</dbReference>
<evidence type="ECO:0000256" key="1">
    <source>
        <dbReference type="ARBA" id="ARBA00004496"/>
    </source>
</evidence>
<dbReference type="SMART" id="SM01058">
    <property type="entry name" value="CarD_TRCF"/>
    <property type="match status" value="1"/>
</dbReference>
<dbReference type="NCBIfam" id="TIGR00580">
    <property type="entry name" value="mfd"/>
    <property type="match status" value="1"/>
</dbReference>
<keyword evidence="6" id="KW-0347">Helicase</keyword>
<dbReference type="GO" id="GO:0006355">
    <property type="term" value="P:regulation of DNA-templated transcription"/>
    <property type="evidence" value="ECO:0007669"/>
    <property type="project" value="UniProtKB-UniRule"/>
</dbReference>
<evidence type="ECO:0000259" key="14">
    <source>
        <dbReference type="PROSITE" id="PS51192"/>
    </source>
</evidence>
<dbReference type="KEGG" id="cbar:PATL70BA_2202"/>
<evidence type="ECO:0000256" key="7">
    <source>
        <dbReference type="ARBA" id="ARBA00022840"/>
    </source>
</evidence>
<dbReference type="Gene3D" id="3.90.1150.50">
    <property type="entry name" value="Transcription-repair-coupling factor, D7 domain"/>
    <property type="match status" value="1"/>
</dbReference>
<evidence type="ECO:0000256" key="3">
    <source>
        <dbReference type="ARBA" id="ARBA00022741"/>
    </source>
</evidence>
<dbReference type="EC" id="3.6.4.-" evidence="13"/>
<dbReference type="PROSITE" id="PS51192">
    <property type="entry name" value="HELICASE_ATP_BIND_1"/>
    <property type="match status" value="1"/>
</dbReference>
<dbReference type="GO" id="GO:0003678">
    <property type="term" value="F:DNA helicase activity"/>
    <property type="evidence" value="ECO:0007669"/>
    <property type="project" value="TreeGrafter"/>
</dbReference>
<dbReference type="EMBL" id="LR130778">
    <property type="protein sequence ID" value="VDN48091.1"/>
    <property type="molecule type" value="Genomic_DNA"/>
</dbReference>
<evidence type="ECO:0000256" key="2">
    <source>
        <dbReference type="ARBA" id="ARBA00022490"/>
    </source>
</evidence>
<evidence type="ECO:0000256" key="8">
    <source>
        <dbReference type="ARBA" id="ARBA00023125"/>
    </source>
</evidence>
<dbReference type="Pfam" id="PF21132">
    <property type="entry name" value="MFD_D3"/>
    <property type="match status" value="1"/>
</dbReference>
<dbReference type="GO" id="GO:0003684">
    <property type="term" value="F:damaged DNA binding"/>
    <property type="evidence" value="ECO:0007669"/>
    <property type="project" value="InterPro"/>
</dbReference>
<dbReference type="GO" id="GO:0005524">
    <property type="term" value="F:ATP binding"/>
    <property type="evidence" value="ECO:0007669"/>
    <property type="project" value="UniProtKB-UniRule"/>
</dbReference>
<evidence type="ECO:0000259" key="15">
    <source>
        <dbReference type="PROSITE" id="PS51194"/>
    </source>
</evidence>
<dbReference type="Gene3D" id="3.40.50.11180">
    <property type="match status" value="1"/>
</dbReference>
<protein>
    <recommendedName>
        <fullName evidence="12 13">Transcription-repair-coupling factor</fullName>
        <shortName evidence="13">TRCF</shortName>
        <ecNumber evidence="13">3.6.4.-</ecNumber>
    </recommendedName>
</protein>
<dbReference type="FunFam" id="3.40.50.300:FF:000546">
    <property type="entry name" value="Transcription-repair-coupling factor"/>
    <property type="match status" value="1"/>
</dbReference>
<dbReference type="PROSITE" id="PS51194">
    <property type="entry name" value="HELICASE_CTER"/>
    <property type="match status" value="1"/>
</dbReference>
<dbReference type="GO" id="GO:0016787">
    <property type="term" value="F:hydrolase activity"/>
    <property type="evidence" value="ECO:0007669"/>
    <property type="project" value="UniProtKB-KW"/>
</dbReference>
<keyword evidence="8 13" id="KW-0238">DNA-binding</keyword>
<dbReference type="Gene3D" id="3.40.50.300">
    <property type="entry name" value="P-loop containing nucleotide triphosphate hydrolases"/>
    <property type="match status" value="2"/>
</dbReference>
<dbReference type="GO" id="GO:0000716">
    <property type="term" value="P:transcription-coupled nucleotide-excision repair, DNA damage recognition"/>
    <property type="evidence" value="ECO:0007669"/>
    <property type="project" value="UniProtKB-UniRule"/>
</dbReference>
<dbReference type="Pfam" id="PF17757">
    <property type="entry name" value="UvrB_inter"/>
    <property type="match status" value="1"/>
</dbReference>
<feature type="domain" description="Helicase C-terminal" evidence="15">
    <location>
        <begin position="818"/>
        <end position="972"/>
    </location>
</feature>
<dbReference type="Pfam" id="PF00271">
    <property type="entry name" value="Helicase_C"/>
    <property type="match status" value="1"/>
</dbReference>
<evidence type="ECO:0000256" key="12">
    <source>
        <dbReference type="ARBA" id="ARBA00070128"/>
    </source>
</evidence>
<evidence type="ECO:0000313" key="16">
    <source>
        <dbReference type="EMBL" id="VDN48091.1"/>
    </source>
</evidence>
<accession>A0A3P7PY55</accession>
<dbReference type="PANTHER" id="PTHR47964:SF1">
    <property type="entry name" value="ATP-DEPENDENT DNA HELICASE HOMOLOG RECG, CHLOROPLASTIC"/>
    <property type="match status" value="1"/>
</dbReference>
<dbReference type="SUPFAM" id="SSF52540">
    <property type="entry name" value="P-loop containing nucleoside triphosphate hydrolases"/>
    <property type="match status" value="3"/>
</dbReference>
<dbReference type="InterPro" id="IPR003711">
    <property type="entry name" value="CarD-like/TRCF_RID"/>
</dbReference>
<dbReference type="InterPro" id="IPR014001">
    <property type="entry name" value="Helicase_ATP-bd"/>
</dbReference>
<comment type="similarity">
    <text evidence="11 13">In the C-terminal section; belongs to the helicase family. RecG subfamily.</text>
</comment>
<dbReference type="SMART" id="SM00490">
    <property type="entry name" value="HELICc"/>
    <property type="match status" value="1"/>
</dbReference>
<dbReference type="Pfam" id="PF00270">
    <property type="entry name" value="DEAD"/>
    <property type="match status" value="1"/>
</dbReference>
<keyword evidence="5 13" id="KW-0378">Hydrolase</keyword>
<dbReference type="GO" id="GO:0005737">
    <property type="term" value="C:cytoplasm"/>
    <property type="evidence" value="ECO:0007669"/>
    <property type="project" value="UniProtKB-SubCell"/>
</dbReference>
<dbReference type="InterPro" id="IPR027417">
    <property type="entry name" value="P-loop_NTPase"/>
</dbReference>
<comment type="subcellular location">
    <subcellularLocation>
        <location evidence="1 13">Cytoplasm</location>
    </subcellularLocation>
</comment>
<evidence type="ECO:0000256" key="9">
    <source>
        <dbReference type="ARBA" id="ARBA00023204"/>
    </source>
</evidence>
<dbReference type="InterPro" id="IPR037235">
    <property type="entry name" value="TRCF-like_C_D7"/>
</dbReference>
<keyword evidence="7 13" id="KW-0067">ATP-binding</keyword>
<dbReference type="AlphaFoldDB" id="A0A3P7PY55"/>
<dbReference type="Gene3D" id="2.40.10.170">
    <property type="match status" value="1"/>
</dbReference>
<dbReference type="InterPro" id="IPR047112">
    <property type="entry name" value="RecG/Mfd"/>
</dbReference>
<keyword evidence="2 13" id="KW-0963">Cytoplasm</keyword>
<feature type="domain" description="Helicase ATP-binding" evidence="14">
    <location>
        <begin position="636"/>
        <end position="797"/>
    </location>
</feature>
<dbReference type="CDD" id="cd17991">
    <property type="entry name" value="DEXHc_TRCF"/>
    <property type="match status" value="1"/>
</dbReference>
<dbReference type="InterPro" id="IPR048635">
    <property type="entry name" value="MFD_D3"/>
</dbReference>
<dbReference type="Proteomes" id="UP000279029">
    <property type="component" value="Chromosome"/>
</dbReference>
<dbReference type="Gene3D" id="3.30.2060.10">
    <property type="entry name" value="Penicillin-binding protein 1b domain"/>
    <property type="match status" value="1"/>
</dbReference>
<evidence type="ECO:0000256" key="13">
    <source>
        <dbReference type="HAMAP-Rule" id="MF_00969"/>
    </source>
</evidence>
<evidence type="ECO:0000256" key="6">
    <source>
        <dbReference type="ARBA" id="ARBA00022806"/>
    </source>
</evidence>
<dbReference type="OrthoDB" id="9804325at2"/>
<dbReference type="SMART" id="SM00982">
    <property type="entry name" value="TRCF"/>
    <property type="match status" value="1"/>
</dbReference>
<gene>
    <name evidence="13 16" type="primary">mfd</name>
    <name evidence="16" type="ORF">PATL70BA_2202</name>
</gene>
<keyword evidence="4 13" id="KW-0227">DNA damage</keyword>
<evidence type="ECO:0000256" key="4">
    <source>
        <dbReference type="ARBA" id="ARBA00022763"/>
    </source>
</evidence>
<sequence length="1166" mass="133837">MNILNQPLEKLEAFHIAKEKLKYKETPIAIYGAIDSQKCHLVSALSDHPQKLIITYNDVRAREIYEDMMFFQEDVYIYPSKDIIFYSADVHSNDIVKERMRLFKQLIEQQKAVVVMSADALVDTLMPLDSIRESIIFCKQGEVLEMTGLGKRLIYMGYKRTEQVESRGQFTIRGGIIDIFPLTETEMVRIELWGDEIDSIRQVNMETQRSTIALEEVAIYPAREVVVSDASIHRAEKAVQKDYDKTKKYFLKGDPQYLERLERSFDDLIHKIKGEGNFNGIEGNLLYYEDAVASILDYFQEPVIYLDEPQRIKERLTNLFSEFNESMRSRYEKGYLLKDQVDVLFKEGQIIKKIENHAVVSLSTLNHKDALVHNTSKIEMLVRSVNPYHGSFELMIKDIKSWAENHYKILLLCASKTRATHMVELLKEQDIKAYTLYNTEMGLTSGSVAVSYGSMHKGFEYPHIQLVVLTETELVGKKQHKRPKKFKGGKKLSHFNELKQGDYVVHENHGVGVFKGIEKIEVDGIGKDFIKISYKDDGNLYIATTQLDAIQKYIGAEGKKPKLNKLGTGEWKATKERVKGAVEEIAKDLVALYAKREMAKGYRYDKDTVWQNEFEEMFPYEETDDQLTAIEDTKRDMESSRIMDRLICGDVGYGKTEVAIRAAFKAIQENKQVAYLVPTTILAQQQYNNFVQRMKDFPVKVEMLSRFRTAKEQKKIIEGLRRGLIDVVIGTHRLVSKDVVFKDLGLLIVDEEQRFGVKHKEAIKSMKETVDVLTLTATPIPRTLHMSLIGIRDMSVLEDPPEERHPIQTYVLEHNEALIKDAIYRELARGGQVYYVYNRVKEIDEVANQIAKEVPEASVAYAHGQMSERELENIMFDFINGNIDVLVATTIIETGLDISNVNTMIIHNADRMGLSQLYQLRGRVGRSNRVAYAYLMYKRDKVLKEIAEKRLEAIREFTEFGAGFKIAMRDLEIRGAGNLLGAKQHGHMDAVGYDLYCKLLEKEVRKLKNDLDTEESFETLIDINVDAYIPVTYIKDEVRKIEAYKKIATIESEADYLDIQDELMDRFGELPKPVMNLLEIGYIKGLAHDIGILAIMDKGDTCVFEIKKDAKINPSGIPDLIKSYGRSLKFAIVDQPYFELKMPGEGKKEVFRHIKTLLQALKGLKV</sequence>
<dbReference type="InterPro" id="IPR041471">
    <property type="entry name" value="UvrB_inter"/>
</dbReference>
<evidence type="ECO:0000256" key="5">
    <source>
        <dbReference type="ARBA" id="ARBA00022801"/>
    </source>
</evidence>